<feature type="compositionally biased region" description="Low complexity" evidence="1">
    <location>
        <begin position="97"/>
        <end position="109"/>
    </location>
</feature>
<name>A0A8T0ULL1_PANVG</name>
<dbReference type="EMBL" id="CM029042">
    <property type="protein sequence ID" value="KAG2621976.1"/>
    <property type="molecule type" value="Genomic_DNA"/>
</dbReference>
<reference evidence="3" key="1">
    <citation type="submission" date="2020-05" db="EMBL/GenBank/DDBJ databases">
        <title>WGS assembly of Panicum virgatum.</title>
        <authorList>
            <person name="Lovell J.T."/>
            <person name="Jenkins J."/>
            <person name="Shu S."/>
            <person name="Juenger T.E."/>
            <person name="Schmutz J."/>
        </authorList>
    </citation>
    <scope>NUCLEOTIDE SEQUENCE</scope>
    <source>
        <strain evidence="3">AP13</strain>
    </source>
</reference>
<feature type="domain" description="F-box" evidence="2">
    <location>
        <begin position="176"/>
        <end position="213"/>
    </location>
</feature>
<accession>A0A8T0ULL1</accession>
<feature type="compositionally biased region" description="Low complexity" evidence="1">
    <location>
        <begin position="29"/>
        <end position="44"/>
    </location>
</feature>
<dbReference type="AlphaFoldDB" id="A0A8T0ULL1"/>
<dbReference type="InterPro" id="IPR001810">
    <property type="entry name" value="F-box_dom"/>
</dbReference>
<dbReference type="SUPFAM" id="SSF81383">
    <property type="entry name" value="F-box domain"/>
    <property type="match status" value="1"/>
</dbReference>
<dbReference type="Gene3D" id="1.20.1280.50">
    <property type="match status" value="1"/>
</dbReference>
<gene>
    <name evidence="3" type="ORF">PVAP13_3NG293405</name>
</gene>
<sequence>MAVLRPPLPPPPPRPLPPQAAVPPPLHPRLPLGLSPDPRASPSARRCRPVPLPQIRTHTAHASTLCGGSPLLHPPSLRREGSDAAGRTSPPRRGRARAAGPPAGVASRVQPANQPPAADTLEERPVAGATILSRASQLCPTIHHSPRDHGITSIATLSVLHWVSHVYPRYKLNSKWSELNADASGEILKRLDVIDKLNFMCTCRSWFSLCCALKGNRLRSGI</sequence>
<evidence type="ECO:0000256" key="1">
    <source>
        <dbReference type="SAM" id="MobiDB-lite"/>
    </source>
</evidence>
<dbReference type="Pfam" id="PF00646">
    <property type="entry name" value="F-box"/>
    <property type="match status" value="1"/>
</dbReference>
<proteinExistence type="predicted"/>
<dbReference type="Proteomes" id="UP000823388">
    <property type="component" value="Chromosome 3N"/>
</dbReference>
<comment type="caution">
    <text evidence="3">The sequence shown here is derived from an EMBL/GenBank/DDBJ whole genome shotgun (WGS) entry which is preliminary data.</text>
</comment>
<evidence type="ECO:0000313" key="4">
    <source>
        <dbReference type="Proteomes" id="UP000823388"/>
    </source>
</evidence>
<dbReference type="InterPro" id="IPR036047">
    <property type="entry name" value="F-box-like_dom_sf"/>
</dbReference>
<organism evidence="3 4">
    <name type="scientific">Panicum virgatum</name>
    <name type="common">Blackwell switchgrass</name>
    <dbReference type="NCBI Taxonomy" id="38727"/>
    <lineage>
        <taxon>Eukaryota</taxon>
        <taxon>Viridiplantae</taxon>
        <taxon>Streptophyta</taxon>
        <taxon>Embryophyta</taxon>
        <taxon>Tracheophyta</taxon>
        <taxon>Spermatophyta</taxon>
        <taxon>Magnoliopsida</taxon>
        <taxon>Liliopsida</taxon>
        <taxon>Poales</taxon>
        <taxon>Poaceae</taxon>
        <taxon>PACMAD clade</taxon>
        <taxon>Panicoideae</taxon>
        <taxon>Panicodae</taxon>
        <taxon>Paniceae</taxon>
        <taxon>Panicinae</taxon>
        <taxon>Panicum</taxon>
        <taxon>Panicum sect. Hiantes</taxon>
    </lineage>
</organism>
<protein>
    <recommendedName>
        <fullName evidence="2">F-box domain-containing protein</fullName>
    </recommendedName>
</protein>
<keyword evidence="4" id="KW-1185">Reference proteome</keyword>
<feature type="region of interest" description="Disordered" evidence="1">
    <location>
        <begin position="1"/>
        <end position="122"/>
    </location>
</feature>
<feature type="compositionally biased region" description="Pro residues" evidence="1">
    <location>
        <begin position="1"/>
        <end position="28"/>
    </location>
</feature>
<evidence type="ECO:0000259" key="2">
    <source>
        <dbReference type="Pfam" id="PF00646"/>
    </source>
</evidence>
<evidence type="ECO:0000313" key="3">
    <source>
        <dbReference type="EMBL" id="KAG2621976.1"/>
    </source>
</evidence>